<dbReference type="EMBL" id="WMEQ01000015">
    <property type="protein sequence ID" value="MYL35267.1"/>
    <property type="molecule type" value="Genomic_DNA"/>
</dbReference>
<evidence type="ECO:0000313" key="2">
    <source>
        <dbReference type="Proteomes" id="UP000468638"/>
    </source>
</evidence>
<accession>A0A6I5A4M7</accession>
<evidence type="ECO:0000313" key="1">
    <source>
        <dbReference type="EMBL" id="MYL35267.1"/>
    </source>
</evidence>
<dbReference type="RefSeq" id="WP_160849658.1">
    <property type="nucleotide sequence ID" value="NZ_WMEQ01000015.1"/>
</dbReference>
<name>A0A6I5A4M7_9BACI</name>
<sequence length="238" mass="26051">MDQFGNLNDFRRECIDAKKVFDFVIVSLPGNQAGLEFIPANGTDVDDICEALDMGGKIVNVQAEVIIPEDGGCEADMSSPRTDEEVVLDNGEVITLQWVTVTKDMVTFRVTFDVVDENGCVVVAACGTAEIDDIEPENVLLCAPEGTMIDCTLLPTTTIKPFNFTCNGSEEEGDVLTFSARFNLCQAIQSYDFVKLEVLARLCEPRDIILPEETCAPLLPQQCPQIFPGPRSMGNNNE</sequence>
<organism evidence="1 2">
    <name type="scientific">Pontibacillus yanchengensis</name>
    <dbReference type="NCBI Taxonomy" id="462910"/>
    <lineage>
        <taxon>Bacteria</taxon>
        <taxon>Bacillati</taxon>
        <taxon>Bacillota</taxon>
        <taxon>Bacilli</taxon>
        <taxon>Bacillales</taxon>
        <taxon>Bacillaceae</taxon>
        <taxon>Pontibacillus</taxon>
    </lineage>
</organism>
<dbReference type="Proteomes" id="UP000468638">
    <property type="component" value="Unassembled WGS sequence"/>
</dbReference>
<proteinExistence type="predicted"/>
<dbReference type="OrthoDB" id="2680078at2"/>
<protein>
    <submittedName>
        <fullName evidence="1">Uncharacterized protein</fullName>
    </submittedName>
</protein>
<comment type="caution">
    <text evidence="1">The sequence shown here is derived from an EMBL/GenBank/DDBJ whole genome shotgun (WGS) entry which is preliminary data.</text>
</comment>
<dbReference type="AlphaFoldDB" id="A0A6I5A4M7"/>
<gene>
    <name evidence="1" type="ORF">GLW05_16945</name>
</gene>
<reference evidence="1 2" key="1">
    <citation type="submission" date="2019-11" db="EMBL/GenBank/DDBJ databases">
        <title>Genome sequences of 17 halophilic strains isolated from different environments.</title>
        <authorList>
            <person name="Furrow R.E."/>
        </authorList>
    </citation>
    <scope>NUCLEOTIDE SEQUENCE [LARGE SCALE GENOMIC DNA]</scope>
    <source>
        <strain evidence="1 2">22514_16_FS</strain>
    </source>
</reference>